<protein>
    <submittedName>
        <fullName evidence="1">Uncharacterized protein</fullName>
    </submittedName>
</protein>
<name>A0A8S5V6F4_9CAUD</name>
<accession>A0A8S5V6F4</accession>
<sequence>MNKLHTPQATLARYVAEWLEPISERLEIAYWENTAYVNVRREKVWIQIFIHNITGVLTCHVNYGGGDVPDARLLEGGDDKELIATVQHVINLEQERAA</sequence>
<dbReference type="EMBL" id="BK016208">
    <property type="protein sequence ID" value="DAG02329.1"/>
    <property type="molecule type" value="Genomic_DNA"/>
</dbReference>
<organism evidence="1">
    <name type="scientific">Myoviridae sp. ctRci5</name>
    <dbReference type="NCBI Taxonomy" id="2825105"/>
    <lineage>
        <taxon>Viruses</taxon>
        <taxon>Duplodnaviria</taxon>
        <taxon>Heunggongvirae</taxon>
        <taxon>Uroviricota</taxon>
        <taxon>Caudoviricetes</taxon>
    </lineage>
</organism>
<reference evidence="1" key="1">
    <citation type="journal article" date="2021" name="Proc. Natl. Acad. Sci. U.S.A.">
        <title>A Catalog of Tens of Thousands of Viruses from Human Metagenomes Reveals Hidden Associations with Chronic Diseases.</title>
        <authorList>
            <person name="Tisza M.J."/>
            <person name="Buck C.B."/>
        </authorList>
    </citation>
    <scope>NUCLEOTIDE SEQUENCE</scope>
    <source>
        <strain evidence="1">CtRci5</strain>
    </source>
</reference>
<evidence type="ECO:0000313" key="1">
    <source>
        <dbReference type="EMBL" id="DAG02329.1"/>
    </source>
</evidence>
<proteinExistence type="predicted"/>